<evidence type="ECO:0000313" key="1">
    <source>
        <dbReference type="EMBL" id="KKN46270.1"/>
    </source>
</evidence>
<reference evidence="1" key="1">
    <citation type="journal article" date="2015" name="Nature">
        <title>Complex archaea that bridge the gap between prokaryotes and eukaryotes.</title>
        <authorList>
            <person name="Spang A."/>
            <person name="Saw J.H."/>
            <person name="Jorgensen S.L."/>
            <person name="Zaremba-Niedzwiedzka K."/>
            <person name="Martijn J."/>
            <person name="Lind A.E."/>
            <person name="van Eijk R."/>
            <person name="Schleper C."/>
            <person name="Guy L."/>
            <person name="Ettema T.J."/>
        </authorList>
    </citation>
    <scope>NUCLEOTIDE SEQUENCE</scope>
</reference>
<gene>
    <name evidence="1" type="ORF">LCGC14_0674770</name>
</gene>
<proteinExistence type="predicted"/>
<comment type="caution">
    <text evidence="1">The sequence shown here is derived from an EMBL/GenBank/DDBJ whole genome shotgun (WGS) entry which is preliminary data.</text>
</comment>
<name>A0A0F9QQ40_9ZZZZ</name>
<accession>A0A0F9QQ40</accession>
<dbReference type="EMBL" id="LAZR01001339">
    <property type="protein sequence ID" value="KKN46270.1"/>
    <property type="molecule type" value="Genomic_DNA"/>
</dbReference>
<dbReference type="AlphaFoldDB" id="A0A0F9QQ40"/>
<organism evidence="1">
    <name type="scientific">marine sediment metagenome</name>
    <dbReference type="NCBI Taxonomy" id="412755"/>
    <lineage>
        <taxon>unclassified sequences</taxon>
        <taxon>metagenomes</taxon>
        <taxon>ecological metagenomes</taxon>
    </lineage>
</organism>
<protein>
    <submittedName>
        <fullName evidence="1">Uncharacterized protein</fullName>
    </submittedName>
</protein>
<sequence length="59" mass="6836">MRITKAIKLLNTAKEGWPFENSGDYYKALELGLEALKQVKYLREIHILHDHELLLGEGK</sequence>